<dbReference type="InterPro" id="IPR015807">
    <property type="entry name" value="His-tRNA-ligase"/>
</dbReference>
<dbReference type="EMBL" id="LNYY01000019">
    <property type="protein sequence ID" value="KTD68323.1"/>
    <property type="molecule type" value="Genomic_DNA"/>
</dbReference>
<dbReference type="InterPro" id="IPR004154">
    <property type="entry name" value="Anticodon-bd"/>
</dbReference>
<feature type="binding site" evidence="12">
    <location>
        <begin position="263"/>
        <end position="264"/>
    </location>
    <ligand>
        <name>L-histidine</name>
        <dbReference type="ChEBI" id="CHEBI:57595"/>
    </ligand>
</feature>
<dbReference type="STRING" id="947033.Lste_1481"/>
<evidence type="ECO:0000256" key="9">
    <source>
        <dbReference type="ARBA" id="ARBA00023146"/>
    </source>
</evidence>
<comment type="caution">
    <text evidence="14">The sequence shown here is derived from an EMBL/GenBank/DDBJ whole genome shotgun (WGS) entry which is preliminary data.</text>
</comment>
<dbReference type="SUPFAM" id="SSF55681">
    <property type="entry name" value="Class II aaRS and biotin synthetases"/>
    <property type="match status" value="1"/>
</dbReference>
<keyword evidence="9 11" id="KW-0030">Aminoacyl-tRNA synthetase</keyword>
<evidence type="ECO:0000256" key="6">
    <source>
        <dbReference type="ARBA" id="ARBA00022741"/>
    </source>
</evidence>
<dbReference type="InterPro" id="IPR045864">
    <property type="entry name" value="aa-tRNA-synth_II/BPL/LPL"/>
</dbReference>
<dbReference type="SUPFAM" id="SSF52954">
    <property type="entry name" value="Class II aaRS ABD-related"/>
    <property type="match status" value="1"/>
</dbReference>
<feature type="domain" description="Aminoacyl-transfer RNA synthetases class-II family profile" evidence="13">
    <location>
        <begin position="1"/>
        <end position="356"/>
    </location>
</feature>
<dbReference type="GO" id="GO:0006427">
    <property type="term" value="P:histidyl-tRNA aminoacylation"/>
    <property type="evidence" value="ECO:0007669"/>
    <property type="project" value="UniProtKB-UniRule"/>
</dbReference>
<dbReference type="GO" id="GO:0005737">
    <property type="term" value="C:cytoplasm"/>
    <property type="evidence" value="ECO:0007669"/>
    <property type="project" value="UniProtKB-SubCell"/>
</dbReference>
<dbReference type="PANTHER" id="PTHR43707">
    <property type="entry name" value="HISTIDYL-TRNA SYNTHETASE"/>
    <property type="match status" value="1"/>
</dbReference>
<evidence type="ECO:0000259" key="13">
    <source>
        <dbReference type="PROSITE" id="PS50862"/>
    </source>
</evidence>
<dbReference type="CDD" id="cd00773">
    <property type="entry name" value="HisRS-like_core"/>
    <property type="match status" value="1"/>
</dbReference>
<evidence type="ECO:0000256" key="12">
    <source>
        <dbReference type="PIRSR" id="PIRSR001549-1"/>
    </source>
</evidence>
<evidence type="ECO:0000256" key="1">
    <source>
        <dbReference type="ARBA" id="ARBA00004496"/>
    </source>
</evidence>
<dbReference type="HAMAP" id="MF_00127">
    <property type="entry name" value="His_tRNA_synth"/>
    <property type="match status" value="1"/>
</dbReference>
<dbReference type="FunFam" id="3.30.930.10:FF:000005">
    <property type="entry name" value="Histidine--tRNA ligase"/>
    <property type="match status" value="1"/>
</dbReference>
<dbReference type="GO" id="GO:0004821">
    <property type="term" value="F:histidine-tRNA ligase activity"/>
    <property type="evidence" value="ECO:0007669"/>
    <property type="project" value="UniProtKB-UniRule"/>
</dbReference>
<dbReference type="GO" id="GO:0005524">
    <property type="term" value="F:ATP binding"/>
    <property type="evidence" value="ECO:0007669"/>
    <property type="project" value="UniProtKB-UniRule"/>
</dbReference>
<proteinExistence type="inferred from homology"/>
<dbReference type="Gene3D" id="3.30.930.10">
    <property type="entry name" value="Bira Bifunctional Protein, Domain 2"/>
    <property type="match status" value="1"/>
</dbReference>
<keyword evidence="7 11" id="KW-0067">ATP-binding</keyword>
<dbReference type="Pfam" id="PF13393">
    <property type="entry name" value="tRNA-synt_His"/>
    <property type="match status" value="1"/>
</dbReference>
<evidence type="ECO:0000313" key="14">
    <source>
        <dbReference type="EMBL" id="KTD68323.1"/>
    </source>
</evidence>
<reference evidence="14 15" key="1">
    <citation type="submission" date="2015-11" db="EMBL/GenBank/DDBJ databases">
        <title>Genomic analysis of 38 Legionella species identifies large and diverse effector repertoires.</title>
        <authorList>
            <person name="Burstein D."/>
            <person name="Amaro F."/>
            <person name="Zusman T."/>
            <person name="Lifshitz Z."/>
            <person name="Cohen O."/>
            <person name="Gilbert J.A."/>
            <person name="Pupko T."/>
            <person name="Shuman H.A."/>
            <person name="Segal G."/>
        </authorList>
    </citation>
    <scope>NUCLEOTIDE SEQUENCE [LARGE SCALE GENOMIC DNA]</scope>
    <source>
        <strain evidence="14 15">IMVS3376</strain>
    </source>
</reference>
<feature type="binding site" evidence="12">
    <location>
        <position position="113"/>
    </location>
    <ligand>
        <name>L-histidine</name>
        <dbReference type="ChEBI" id="CHEBI:57595"/>
    </ligand>
</feature>
<dbReference type="PANTHER" id="PTHR43707:SF1">
    <property type="entry name" value="HISTIDINE--TRNA LIGASE, MITOCHONDRIAL-RELATED"/>
    <property type="match status" value="1"/>
</dbReference>
<sequence>MAERIQAIRGMNDVLPEVTALWRSIEQVFISVLSSYGYQEIRFPLIESTQLFKRTIGEVTDIVEKEMYTFNDLNGDSITLRPEGTAGCVRACLQNGLLHNQQQKLWYIGQMFRHERPQKGRYRQFNQLGVEVFGMPGAMAELELISMSRKFWEHLGFADFVQLQVNTLGELAERQRYKEILVEYLTDHENQLDEDSKRRLTRNPLRILDSKNPEMQQLLANAPKLIDVLDEKSRAHFQSFCDGLDALQVPYVVNPVLVRGLDYYGHTVFEWVTDKLGSQATVCAGGRYDILVEQLGGNPTPAVGFALGIERIYLLMETLNLLKKEKKKNALYIIAVNEQAVVRGLIISEMIRSTYPEIEVSVNTAGGSFKSQFKKADKSDARLALILGEDELANQQISIKDLRNEAEQITVDQNMINQVLKDYFE</sequence>
<evidence type="ECO:0000256" key="10">
    <source>
        <dbReference type="ARBA" id="ARBA00047639"/>
    </source>
</evidence>
<keyword evidence="8 11" id="KW-0648">Protein biosynthesis</keyword>
<name>A0A0W0ZHM3_9GAMM</name>
<dbReference type="PROSITE" id="PS50862">
    <property type="entry name" value="AA_TRNA_LIGASE_II"/>
    <property type="match status" value="1"/>
</dbReference>
<comment type="similarity">
    <text evidence="2 11">Belongs to the class-II aminoacyl-tRNA synthetase family.</text>
</comment>
<comment type="subcellular location">
    <subcellularLocation>
        <location evidence="1 11">Cytoplasm</location>
    </subcellularLocation>
</comment>
<dbReference type="Pfam" id="PF03129">
    <property type="entry name" value="HGTP_anticodon"/>
    <property type="match status" value="1"/>
</dbReference>
<protein>
    <recommendedName>
        <fullName evidence="11">Histidine--tRNA ligase</fullName>
        <ecNumber evidence="11">6.1.1.21</ecNumber>
    </recommendedName>
    <alternativeName>
        <fullName evidence="11">Histidyl-tRNA synthetase</fullName>
        <shortName evidence="11">HisRS</shortName>
    </alternativeName>
</protein>
<dbReference type="Proteomes" id="UP000054926">
    <property type="component" value="Unassembled WGS sequence"/>
</dbReference>
<evidence type="ECO:0000256" key="2">
    <source>
        <dbReference type="ARBA" id="ARBA00008226"/>
    </source>
</evidence>
<accession>A0A0W0ZHM3</accession>
<dbReference type="EC" id="6.1.1.21" evidence="11"/>
<evidence type="ECO:0000256" key="4">
    <source>
        <dbReference type="ARBA" id="ARBA00022490"/>
    </source>
</evidence>
<dbReference type="InterPro" id="IPR006195">
    <property type="entry name" value="aa-tRNA-synth_II"/>
</dbReference>
<dbReference type="AlphaFoldDB" id="A0A0W0ZHM3"/>
<keyword evidence="4 11" id="KW-0963">Cytoplasm</keyword>
<keyword evidence="15" id="KW-1185">Reference proteome</keyword>
<comment type="subunit">
    <text evidence="3 11">Homodimer.</text>
</comment>
<keyword evidence="5 11" id="KW-0436">Ligase</keyword>
<keyword evidence="6 11" id="KW-0547">Nucleotide-binding</keyword>
<evidence type="ECO:0000256" key="11">
    <source>
        <dbReference type="HAMAP-Rule" id="MF_00127"/>
    </source>
</evidence>
<organism evidence="14 15">
    <name type="scientific">Legionella steelei</name>
    <dbReference type="NCBI Taxonomy" id="947033"/>
    <lineage>
        <taxon>Bacteria</taxon>
        <taxon>Pseudomonadati</taxon>
        <taxon>Pseudomonadota</taxon>
        <taxon>Gammaproteobacteria</taxon>
        <taxon>Legionellales</taxon>
        <taxon>Legionellaceae</taxon>
        <taxon>Legionella</taxon>
    </lineage>
</organism>
<dbReference type="Gene3D" id="3.40.50.800">
    <property type="entry name" value="Anticodon-binding domain"/>
    <property type="match status" value="1"/>
</dbReference>
<evidence type="ECO:0000256" key="8">
    <source>
        <dbReference type="ARBA" id="ARBA00022917"/>
    </source>
</evidence>
<dbReference type="PATRIC" id="fig|947033.5.peg.1573"/>
<gene>
    <name evidence="11 14" type="primary">hisS</name>
    <name evidence="14" type="ORF">Lste_1481</name>
</gene>
<dbReference type="NCBIfam" id="TIGR00442">
    <property type="entry name" value="hisS"/>
    <property type="match status" value="1"/>
</dbReference>
<dbReference type="InterPro" id="IPR036621">
    <property type="entry name" value="Anticodon-bd_dom_sf"/>
</dbReference>
<evidence type="ECO:0000313" key="15">
    <source>
        <dbReference type="Proteomes" id="UP000054926"/>
    </source>
</evidence>
<comment type="catalytic activity">
    <reaction evidence="10 11">
        <text>tRNA(His) + L-histidine + ATP = L-histidyl-tRNA(His) + AMP + diphosphate + H(+)</text>
        <dbReference type="Rhea" id="RHEA:17313"/>
        <dbReference type="Rhea" id="RHEA-COMP:9665"/>
        <dbReference type="Rhea" id="RHEA-COMP:9689"/>
        <dbReference type="ChEBI" id="CHEBI:15378"/>
        <dbReference type="ChEBI" id="CHEBI:30616"/>
        <dbReference type="ChEBI" id="CHEBI:33019"/>
        <dbReference type="ChEBI" id="CHEBI:57595"/>
        <dbReference type="ChEBI" id="CHEBI:78442"/>
        <dbReference type="ChEBI" id="CHEBI:78527"/>
        <dbReference type="ChEBI" id="CHEBI:456215"/>
        <dbReference type="EC" id="6.1.1.21"/>
    </reaction>
</comment>
<feature type="binding site" evidence="12">
    <location>
        <position position="259"/>
    </location>
    <ligand>
        <name>L-histidine</name>
        <dbReference type="ChEBI" id="CHEBI:57595"/>
    </ligand>
</feature>
<feature type="binding site" evidence="12">
    <location>
        <position position="131"/>
    </location>
    <ligand>
        <name>L-histidine</name>
        <dbReference type="ChEBI" id="CHEBI:57595"/>
    </ligand>
</feature>
<evidence type="ECO:0000256" key="3">
    <source>
        <dbReference type="ARBA" id="ARBA00011738"/>
    </source>
</evidence>
<evidence type="ECO:0000256" key="5">
    <source>
        <dbReference type="ARBA" id="ARBA00022598"/>
    </source>
</evidence>
<dbReference type="PIRSF" id="PIRSF001549">
    <property type="entry name" value="His-tRNA_synth"/>
    <property type="match status" value="1"/>
</dbReference>
<dbReference type="OrthoDB" id="9800814at2"/>
<evidence type="ECO:0000256" key="7">
    <source>
        <dbReference type="ARBA" id="ARBA00022840"/>
    </source>
</evidence>
<feature type="binding site" evidence="12">
    <location>
        <begin position="83"/>
        <end position="85"/>
    </location>
    <ligand>
        <name>L-histidine</name>
        <dbReference type="ChEBI" id="CHEBI:57595"/>
    </ligand>
</feature>
<dbReference type="InterPro" id="IPR041715">
    <property type="entry name" value="HisRS-like_core"/>
</dbReference>
<dbReference type="InterPro" id="IPR004516">
    <property type="entry name" value="HisRS/HisZ"/>
</dbReference>
<feature type="binding site" evidence="12">
    <location>
        <position position="127"/>
    </location>
    <ligand>
        <name>L-histidine</name>
        <dbReference type="ChEBI" id="CHEBI:57595"/>
    </ligand>
</feature>